<evidence type="ECO:0000256" key="2">
    <source>
        <dbReference type="ARBA" id="ARBA00022801"/>
    </source>
</evidence>
<dbReference type="OrthoDB" id="9802627at2"/>
<dbReference type="GO" id="GO:0004185">
    <property type="term" value="F:serine-type carboxypeptidase activity"/>
    <property type="evidence" value="ECO:0007669"/>
    <property type="project" value="InterPro"/>
</dbReference>
<evidence type="ECO:0000256" key="1">
    <source>
        <dbReference type="ARBA" id="ARBA00006096"/>
    </source>
</evidence>
<dbReference type="EMBL" id="CP000393">
    <property type="protein sequence ID" value="ABG53417.1"/>
    <property type="molecule type" value="Genomic_DNA"/>
</dbReference>
<organism evidence="3">
    <name type="scientific">Trichodesmium erythraeum (strain IMS101)</name>
    <dbReference type="NCBI Taxonomy" id="203124"/>
    <lineage>
        <taxon>Bacteria</taxon>
        <taxon>Bacillati</taxon>
        <taxon>Cyanobacteriota</taxon>
        <taxon>Cyanophyceae</taxon>
        <taxon>Oscillatoriophycideae</taxon>
        <taxon>Oscillatoriales</taxon>
        <taxon>Microcoleaceae</taxon>
        <taxon>Trichodesmium</taxon>
    </lineage>
</organism>
<gene>
    <name evidence="3" type="ordered locus">Tery_4430</name>
</gene>
<keyword evidence="2" id="KW-0378">Hydrolase</keyword>
<keyword evidence="3" id="KW-0645">Protease</keyword>
<dbReference type="KEGG" id="ter:Tery_4430"/>
<dbReference type="Gene3D" id="3.50.80.20">
    <property type="entry name" value="D-Ala-D-Ala carboxypeptidase C, peptidase S13"/>
    <property type="match status" value="1"/>
</dbReference>
<dbReference type="PANTHER" id="PTHR30023">
    <property type="entry name" value="D-ALANYL-D-ALANINE CARBOXYPEPTIDASE"/>
    <property type="match status" value="1"/>
</dbReference>
<dbReference type="InterPro" id="IPR000667">
    <property type="entry name" value="Peptidase_S13"/>
</dbReference>
<dbReference type="RefSeq" id="WP_011613742.1">
    <property type="nucleotide sequence ID" value="NC_008312.1"/>
</dbReference>
<comment type="similarity">
    <text evidence="1">Belongs to the peptidase S13 family.</text>
</comment>
<dbReference type="GO" id="GO:0000270">
    <property type="term" value="P:peptidoglycan metabolic process"/>
    <property type="evidence" value="ECO:0007669"/>
    <property type="project" value="TreeGrafter"/>
</dbReference>
<name>Q10WF7_TRIEI</name>
<dbReference type="STRING" id="203124.Tery_4430"/>
<dbReference type="Gene3D" id="3.40.710.10">
    <property type="entry name" value="DD-peptidase/beta-lactamase superfamily"/>
    <property type="match status" value="1"/>
</dbReference>
<accession>Q10WF7</accession>
<dbReference type="Pfam" id="PF02113">
    <property type="entry name" value="Peptidase_S13"/>
    <property type="match status" value="2"/>
</dbReference>
<proteinExistence type="inferred from homology"/>
<sequence length="442" mass="48495">MQKQVPLTTICIFLYLTGCQSPKPEIISPNPKISLSPQVSQISIKIPEKPLTLPTDNSNSITSGEVQTYLKRLTTQGFSPQNQGVWIQSNDTLFANHQGKIPLPAASITKVATSLVALETFNPDHQFITLIATTGKIENGVLNGDLIIQGGEDPFFVWEEAIAIGNLLNKIGIQRVTGNLIITGKFYMNFESNAKTAGNLLKQGLNSQIWQREALTQYQTLPPETPKPQVIIDGVVEVSPSTPENIKLLIRHYSFPLVELVKKMNQYSNNLMADMLAEAVGGYQVVATKAAELTGVPKEEIQLINGSGLGEENRISPRAATGMFLAINNYLQQYNMSVADAFVIVGKDKGILDERKQLPNFAVVKSGTLNYVSSLAGALPTKEKGVIWFTILNKGPSVTQLRNQQEILLRDIVKKWGNAESLSPELTANPQRKTKTSRSEII</sequence>
<keyword evidence="3" id="KW-0121">Carboxypeptidase</keyword>
<dbReference type="SUPFAM" id="SSF56601">
    <property type="entry name" value="beta-lactamase/transpeptidase-like"/>
    <property type="match status" value="1"/>
</dbReference>
<dbReference type="PANTHER" id="PTHR30023:SF0">
    <property type="entry name" value="PENICILLIN-SENSITIVE CARBOXYPEPTIDASE A"/>
    <property type="match status" value="1"/>
</dbReference>
<dbReference type="HOGENOM" id="CLU_047821_0_0_3"/>
<protein>
    <submittedName>
        <fullName evidence="3">Peptidase S13, D-Ala-D-Ala carboxypeptidase C</fullName>
    </submittedName>
</protein>
<reference evidence="3" key="1">
    <citation type="submission" date="2006-06" db="EMBL/GenBank/DDBJ databases">
        <title>Complete sequence of Trichodesmium erythraeum IMS101.</title>
        <authorList>
            <consortium name="US DOE Joint Genome Institute"/>
            <person name="Copeland A."/>
            <person name="Lucas S."/>
            <person name="Lapidus A."/>
            <person name="Barry K."/>
            <person name="Detter J.C."/>
            <person name="Glavina del Rio T."/>
            <person name="Hammon N."/>
            <person name="Israni S."/>
            <person name="Dalin E."/>
            <person name="Tice H."/>
            <person name="Pitluck S."/>
            <person name="Kiss H."/>
            <person name="Munk A.C."/>
            <person name="Brettin T."/>
            <person name="Bruce D."/>
            <person name="Han C."/>
            <person name="Tapia R."/>
            <person name="Gilna P."/>
            <person name="Schmutz J."/>
            <person name="Larimer F."/>
            <person name="Land M."/>
            <person name="Hauser L."/>
            <person name="Kyrpides N."/>
            <person name="Kim E."/>
            <person name="Richardson P."/>
        </authorList>
    </citation>
    <scope>NUCLEOTIDE SEQUENCE [LARGE SCALE GENOMIC DNA]</scope>
    <source>
        <strain evidence="3">IMS101</strain>
    </source>
</reference>
<dbReference type="GO" id="GO:0006508">
    <property type="term" value="P:proteolysis"/>
    <property type="evidence" value="ECO:0007669"/>
    <property type="project" value="InterPro"/>
</dbReference>
<dbReference type="AlphaFoldDB" id="Q10WF7"/>
<evidence type="ECO:0000313" key="3">
    <source>
        <dbReference type="EMBL" id="ABG53417.1"/>
    </source>
</evidence>
<dbReference type="eggNOG" id="COG2027">
    <property type="taxonomic scope" value="Bacteria"/>
</dbReference>
<dbReference type="InterPro" id="IPR012338">
    <property type="entry name" value="Beta-lactam/transpept-like"/>
</dbReference>
<dbReference type="PRINTS" id="PR00922">
    <property type="entry name" value="DADACBPTASE3"/>
</dbReference>